<organism evidence="3 4">
    <name type="scientific">Lithocarpus litseifolius</name>
    <dbReference type="NCBI Taxonomy" id="425828"/>
    <lineage>
        <taxon>Eukaryota</taxon>
        <taxon>Viridiplantae</taxon>
        <taxon>Streptophyta</taxon>
        <taxon>Embryophyta</taxon>
        <taxon>Tracheophyta</taxon>
        <taxon>Spermatophyta</taxon>
        <taxon>Magnoliopsida</taxon>
        <taxon>eudicotyledons</taxon>
        <taxon>Gunneridae</taxon>
        <taxon>Pentapetalae</taxon>
        <taxon>rosids</taxon>
        <taxon>fabids</taxon>
        <taxon>Fagales</taxon>
        <taxon>Fagaceae</taxon>
        <taxon>Lithocarpus</taxon>
    </lineage>
</organism>
<evidence type="ECO:0000313" key="4">
    <source>
        <dbReference type="Proteomes" id="UP001459277"/>
    </source>
</evidence>
<sequence>MESGRLKAQIRAAAAQKKKEEGKEGTSKHVQKAANKGAPKRKGDGDDDRQAKKPAVTLGDASSKLSPPKRGAGKGPMTAQGPVAQVDGRCMLTHMGFALERLDSILGTEEADICAGQSVQELGDSGLFDLARAMVRMRAVQVKGAKSEELLARQDKRIANLSDGLEQYKDACRTLNGELKELREELGEATHQLEKETAAKVTAEKELVSLLGQVETAKADAVAEFKTSQTFVDACAEYYGEGFEDCLKQVKSLYPHLDLARVSMDDPVPATPAGDGVSVDVSLSDSGTFQKGDGIVLAQPALDSSGSQKVPSADPPGPGGFPVSEDPPKGNEVEPDAPGA</sequence>
<evidence type="ECO:0000256" key="2">
    <source>
        <dbReference type="SAM" id="MobiDB-lite"/>
    </source>
</evidence>
<feature type="region of interest" description="Disordered" evidence="2">
    <location>
        <begin position="1"/>
        <end position="82"/>
    </location>
</feature>
<reference evidence="3 4" key="1">
    <citation type="submission" date="2024-01" db="EMBL/GenBank/DDBJ databases">
        <title>A telomere-to-telomere, gap-free genome of sweet tea (Lithocarpus litseifolius).</title>
        <authorList>
            <person name="Zhou J."/>
        </authorList>
    </citation>
    <scope>NUCLEOTIDE SEQUENCE [LARGE SCALE GENOMIC DNA]</scope>
    <source>
        <strain evidence="3">Zhou-2022a</strain>
        <tissue evidence="3">Leaf</tissue>
    </source>
</reference>
<evidence type="ECO:0000313" key="3">
    <source>
        <dbReference type="EMBL" id="KAK9996908.1"/>
    </source>
</evidence>
<name>A0AAW2CFP3_9ROSI</name>
<gene>
    <name evidence="3" type="ORF">SO802_021594</name>
</gene>
<keyword evidence="4" id="KW-1185">Reference proteome</keyword>
<proteinExistence type="predicted"/>
<dbReference type="Proteomes" id="UP001459277">
    <property type="component" value="Unassembled WGS sequence"/>
</dbReference>
<keyword evidence="1" id="KW-0175">Coiled coil</keyword>
<dbReference type="EMBL" id="JAZDWU010000007">
    <property type="protein sequence ID" value="KAK9996908.1"/>
    <property type="molecule type" value="Genomic_DNA"/>
</dbReference>
<feature type="compositionally biased region" description="Basic and acidic residues" evidence="2">
    <location>
        <begin position="41"/>
        <end position="51"/>
    </location>
</feature>
<feature type="compositionally biased region" description="Basic and acidic residues" evidence="2">
    <location>
        <begin position="17"/>
        <end position="27"/>
    </location>
</feature>
<accession>A0AAW2CFP3</accession>
<dbReference type="AlphaFoldDB" id="A0AAW2CFP3"/>
<evidence type="ECO:0000256" key="1">
    <source>
        <dbReference type="SAM" id="Coils"/>
    </source>
</evidence>
<feature type="region of interest" description="Disordered" evidence="2">
    <location>
        <begin position="297"/>
        <end position="340"/>
    </location>
</feature>
<protein>
    <submittedName>
        <fullName evidence="3">Uncharacterized protein</fullName>
    </submittedName>
</protein>
<comment type="caution">
    <text evidence="3">The sequence shown here is derived from an EMBL/GenBank/DDBJ whole genome shotgun (WGS) entry which is preliminary data.</text>
</comment>
<feature type="coiled-coil region" evidence="1">
    <location>
        <begin position="151"/>
        <end position="199"/>
    </location>
</feature>